<gene>
    <name evidence="2" type="ORF">DTK66_03350</name>
</gene>
<comment type="caution">
    <text evidence="2">The sequence shown here is derived from an EMBL/GenBank/DDBJ whole genome shotgun (WGS) entry which is preliminary data.</text>
</comment>
<dbReference type="Proteomes" id="UP000704341">
    <property type="component" value="Unassembled WGS sequence"/>
</dbReference>
<organism evidence="2 3">
    <name type="scientific">Limosilactobacillus walteri</name>
    <dbReference type="NCBI Taxonomy" id="2268022"/>
    <lineage>
        <taxon>Bacteria</taxon>
        <taxon>Bacillati</taxon>
        <taxon>Bacillota</taxon>
        <taxon>Bacilli</taxon>
        <taxon>Lactobacillales</taxon>
        <taxon>Lactobacillaceae</taxon>
        <taxon>Limosilactobacillus</taxon>
    </lineage>
</organism>
<dbReference type="Pfam" id="PF22125">
    <property type="entry name" value="Lreu_0056_like"/>
    <property type="match status" value="1"/>
</dbReference>
<sequence>MHNNNLIYGVVKPSDTAPAGVENYSYLVTTDKSVSPIIFFKADSNQSITIKYADHEGDQLHVKEVKESKLIHKFYRTSNQKKQVNKDVSLLRTE</sequence>
<name>A0ABR8P608_9LACO</name>
<dbReference type="Gene3D" id="3.30.1460.60">
    <property type="match status" value="1"/>
</dbReference>
<accession>A0ABR8P608</accession>
<feature type="domain" description="Lreu-0056-like" evidence="1">
    <location>
        <begin position="2"/>
        <end position="92"/>
    </location>
</feature>
<evidence type="ECO:0000259" key="1">
    <source>
        <dbReference type="Pfam" id="PF22125"/>
    </source>
</evidence>
<proteinExistence type="predicted"/>
<keyword evidence="3" id="KW-1185">Reference proteome</keyword>
<dbReference type="InterPro" id="IPR054365">
    <property type="entry name" value="Lreu_0056-like"/>
</dbReference>
<evidence type="ECO:0000313" key="3">
    <source>
        <dbReference type="Proteomes" id="UP000704341"/>
    </source>
</evidence>
<protein>
    <recommendedName>
        <fullName evidence="1">Lreu-0056-like domain-containing protein</fullName>
    </recommendedName>
</protein>
<dbReference type="EMBL" id="QORN01000010">
    <property type="protein sequence ID" value="MBD5806160.1"/>
    <property type="molecule type" value="Genomic_DNA"/>
</dbReference>
<evidence type="ECO:0000313" key="2">
    <source>
        <dbReference type="EMBL" id="MBD5806160.1"/>
    </source>
</evidence>
<reference evidence="2 3" key="1">
    <citation type="submission" date="2018-07" db="EMBL/GenBank/DDBJ databases">
        <title>Phylogenomic Insights into understanding Host Adaptation of Lactobacillus reuteri by a novel species, Lactobacillus spp. M31.</title>
        <authorList>
            <person name="Sharma S."/>
            <person name="Patil P."/>
            <person name="Korpole S."/>
            <person name="Patil P.B."/>
        </authorList>
    </citation>
    <scope>NUCLEOTIDE SEQUENCE [LARGE SCALE GENOMIC DNA]</scope>
    <source>
        <strain evidence="2 3">M31</strain>
    </source>
</reference>